<feature type="compositionally biased region" description="Basic and acidic residues" evidence="1">
    <location>
        <begin position="30"/>
        <end position="43"/>
    </location>
</feature>
<dbReference type="Proteomes" id="UP001499895">
    <property type="component" value="Unassembled WGS sequence"/>
</dbReference>
<evidence type="ECO:0000313" key="2">
    <source>
        <dbReference type="EMBL" id="GAA0474137.1"/>
    </source>
</evidence>
<evidence type="ECO:0000313" key="3">
    <source>
        <dbReference type="Proteomes" id="UP001499895"/>
    </source>
</evidence>
<keyword evidence="3" id="KW-1185">Reference proteome</keyword>
<reference evidence="2 3" key="1">
    <citation type="journal article" date="2019" name="Int. J. Syst. Evol. Microbiol.">
        <title>The Global Catalogue of Microorganisms (GCM) 10K type strain sequencing project: providing services to taxonomists for standard genome sequencing and annotation.</title>
        <authorList>
            <consortium name="The Broad Institute Genomics Platform"/>
            <consortium name="The Broad Institute Genome Sequencing Center for Infectious Disease"/>
            <person name="Wu L."/>
            <person name="Ma J."/>
        </authorList>
    </citation>
    <scope>NUCLEOTIDE SEQUENCE [LARGE SCALE GENOMIC DNA]</scope>
    <source>
        <strain evidence="2 3">JCM 10649</strain>
    </source>
</reference>
<organism evidence="2 3">
    <name type="scientific">Streptomyces stramineus</name>
    <dbReference type="NCBI Taxonomy" id="173861"/>
    <lineage>
        <taxon>Bacteria</taxon>
        <taxon>Bacillati</taxon>
        <taxon>Actinomycetota</taxon>
        <taxon>Actinomycetes</taxon>
        <taxon>Kitasatosporales</taxon>
        <taxon>Streptomycetaceae</taxon>
        <taxon>Streptomyces</taxon>
    </lineage>
</organism>
<proteinExistence type="predicted"/>
<evidence type="ECO:0000256" key="1">
    <source>
        <dbReference type="SAM" id="MobiDB-lite"/>
    </source>
</evidence>
<feature type="compositionally biased region" description="Basic and acidic residues" evidence="1">
    <location>
        <begin position="1"/>
        <end position="15"/>
    </location>
</feature>
<feature type="region of interest" description="Disordered" evidence="1">
    <location>
        <begin position="1"/>
        <end position="98"/>
    </location>
</feature>
<dbReference type="EMBL" id="BAAAHB010000046">
    <property type="protein sequence ID" value="GAA0474137.1"/>
    <property type="molecule type" value="Genomic_DNA"/>
</dbReference>
<feature type="compositionally biased region" description="Acidic residues" evidence="1">
    <location>
        <begin position="58"/>
        <end position="74"/>
    </location>
</feature>
<sequence length="98" mass="10763">MHADEQQPELPHPEDQSDGDDPPPPHRRSAHQEDGGHGRREESQGAEEQGWEVVEAHVDDDEVDAPYGGDEDGESDVHRAHVIKPCRPDSVAPAHIPS</sequence>
<name>A0ABN1AE05_9ACTN</name>
<comment type="caution">
    <text evidence="2">The sequence shown here is derived from an EMBL/GenBank/DDBJ whole genome shotgun (WGS) entry which is preliminary data.</text>
</comment>
<protein>
    <submittedName>
        <fullName evidence="2">Uncharacterized protein</fullName>
    </submittedName>
</protein>
<gene>
    <name evidence="2" type="ORF">GCM10009544_40170</name>
</gene>
<accession>A0ABN1AE05</accession>